<dbReference type="InterPro" id="IPR002204">
    <property type="entry name" value="3-OH-isobutyrate_DH-rel_CS"/>
</dbReference>
<dbReference type="EMBL" id="JACHXV010000005">
    <property type="protein sequence ID" value="MBB3173997.1"/>
    <property type="molecule type" value="Genomic_DNA"/>
</dbReference>
<gene>
    <name evidence="6" type="ORF">FHR90_001829</name>
</gene>
<dbReference type="AlphaFoldDB" id="A0A839UVZ8"/>
<dbReference type="SUPFAM" id="SSF51735">
    <property type="entry name" value="NAD(P)-binding Rossmann-fold domains"/>
    <property type="match status" value="1"/>
</dbReference>
<dbReference type="GO" id="GO:0050661">
    <property type="term" value="F:NADP binding"/>
    <property type="evidence" value="ECO:0007669"/>
    <property type="project" value="InterPro"/>
</dbReference>
<feature type="domain" description="3-hydroxyisobutyrate dehydrogenase-like NAD-binding" evidence="5">
    <location>
        <begin position="165"/>
        <end position="277"/>
    </location>
</feature>
<evidence type="ECO:0000259" key="5">
    <source>
        <dbReference type="Pfam" id="PF14833"/>
    </source>
</evidence>
<dbReference type="Proteomes" id="UP000557688">
    <property type="component" value="Unassembled WGS sequence"/>
</dbReference>
<dbReference type="InterPro" id="IPR029154">
    <property type="entry name" value="HIBADH-like_NADP-bd"/>
</dbReference>
<evidence type="ECO:0000256" key="3">
    <source>
        <dbReference type="PIRSR" id="PIRSR000103-1"/>
    </source>
</evidence>
<evidence type="ECO:0000259" key="4">
    <source>
        <dbReference type="Pfam" id="PF03446"/>
    </source>
</evidence>
<evidence type="ECO:0000313" key="7">
    <source>
        <dbReference type="Proteomes" id="UP000557688"/>
    </source>
</evidence>
<dbReference type="GO" id="GO:0016054">
    <property type="term" value="P:organic acid catabolic process"/>
    <property type="evidence" value="ECO:0007669"/>
    <property type="project" value="UniProtKB-ARBA"/>
</dbReference>
<dbReference type="Gene3D" id="3.40.50.720">
    <property type="entry name" value="NAD(P)-binding Rossmann-like Domain"/>
    <property type="match status" value="1"/>
</dbReference>
<keyword evidence="2" id="KW-0520">NAD</keyword>
<evidence type="ECO:0000256" key="2">
    <source>
        <dbReference type="ARBA" id="ARBA00023027"/>
    </source>
</evidence>
<name>A0A839UVZ8_9PROT</name>
<dbReference type="PIRSF" id="PIRSF000103">
    <property type="entry name" value="HIBADH"/>
    <property type="match status" value="1"/>
</dbReference>
<dbReference type="GO" id="GO:0016491">
    <property type="term" value="F:oxidoreductase activity"/>
    <property type="evidence" value="ECO:0007669"/>
    <property type="project" value="UniProtKB-KW"/>
</dbReference>
<accession>A0A839UVZ8</accession>
<dbReference type="PANTHER" id="PTHR43580:SF2">
    <property type="entry name" value="CYTOKINE-LIKE NUCLEAR FACTOR N-PAC"/>
    <property type="match status" value="1"/>
</dbReference>
<dbReference type="PANTHER" id="PTHR43580">
    <property type="entry name" value="OXIDOREDUCTASE GLYR1-RELATED"/>
    <property type="match status" value="1"/>
</dbReference>
<evidence type="ECO:0000313" key="6">
    <source>
        <dbReference type="EMBL" id="MBB3173997.1"/>
    </source>
</evidence>
<dbReference type="Pfam" id="PF03446">
    <property type="entry name" value="NAD_binding_2"/>
    <property type="match status" value="1"/>
</dbReference>
<dbReference type="InterPro" id="IPR008927">
    <property type="entry name" value="6-PGluconate_DH-like_C_sf"/>
</dbReference>
<proteinExistence type="predicted"/>
<dbReference type="RefSeq" id="WP_183275082.1">
    <property type="nucleotide sequence ID" value="NZ_JACHXV010000005.1"/>
</dbReference>
<evidence type="ECO:0000256" key="1">
    <source>
        <dbReference type="ARBA" id="ARBA00023002"/>
    </source>
</evidence>
<dbReference type="SUPFAM" id="SSF48179">
    <property type="entry name" value="6-phosphogluconate dehydrogenase C-terminal domain-like"/>
    <property type="match status" value="1"/>
</dbReference>
<dbReference type="InterPro" id="IPR051265">
    <property type="entry name" value="HIBADH-related_NP60_sf"/>
</dbReference>
<keyword evidence="7" id="KW-1185">Reference proteome</keyword>
<dbReference type="Gene3D" id="1.10.1040.10">
    <property type="entry name" value="N-(1-d-carboxylethyl)-l-norvaline Dehydrogenase, domain 2"/>
    <property type="match status" value="1"/>
</dbReference>
<keyword evidence="1" id="KW-0560">Oxidoreductase</keyword>
<dbReference type="InterPro" id="IPR013328">
    <property type="entry name" value="6PGD_dom2"/>
</dbReference>
<dbReference type="GO" id="GO:0051287">
    <property type="term" value="F:NAD binding"/>
    <property type="evidence" value="ECO:0007669"/>
    <property type="project" value="InterPro"/>
</dbReference>
<sequence>MDVAFIGLGQMGSGMAGRLLDAGHRVTVWNRDSAKAAALVARGAILADSPKDAARAGVVLSMLADDTALDAVCLGGHGILAAGSGVLHVSCSTVSVAMTDRLAAAHAEAGQQLVSAQVLGRPDVAAAGKLSVIAAGADADLDRAAPALSAIGARTIRMGERPAMAAAAKAAANFGIGGIIEIITEQLRIVAAQGVPAERMVALLLEAEFGARIFASYAPMIAEARFEPAGFPITLGRKDIGLAIAASNGADLPLADLLAARLDAIIATGGGARDWSSLGQ</sequence>
<dbReference type="Pfam" id="PF14833">
    <property type="entry name" value="NAD_binding_11"/>
    <property type="match status" value="1"/>
</dbReference>
<feature type="active site" evidence="3">
    <location>
        <position position="169"/>
    </location>
</feature>
<feature type="domain" description="6-phosphogluconate dehydrogenase NADP-binding" evidence="4">
    <location>
        <begin position="2"/>
        <end position="159"/>
    </location>
</feature>
<reference evidence="6 7" key="1">
    <citation type="submission" date="2020-08" db="EMBL/GenBank/DDBJ databases">
        <title>Genomic Encyclopedia of Type Strains, Phase III (KMG-III): the genomes of soil and plant-associated and newly described type strains.</title>
        <authorList>
            <person name="Whitman W."/>
        </authorList>
    </citation>
    <scope>NUCLEOTIDE SEQUENCE [LARGE SCALE GENOMIC DNA]</scope>
    <source>
        <strain evidence="6 7">CECT 8088</strain>
    </source>
</reference>
<comment type="caution">
    <text evidence="6">The sequence shown here is derived from an EMBL/GenBank/DDBJ whole genome shotgun (WGS) entry which is preliminary data.</text>
</comment>
<dbReference type="PROSITE" id="PS00895">
    <property type="entry name" value="3_HYDROXYISOBUT_DH"/>
    <property type="match status" value="1"/>
</dbReference>
<dbReference type="InterPro" id="IPR006115">
    <property type="entry name" value="6PGDH_NADP-bd"/>
</dbReference>
<organism evidence="6 7">
    <name type="scientific">Endobacter medicaginis</name>
    <dbReference type="NCBI Taxonomy" id="1181271"/>
    <lineage>
        <taxon>Bacteria</taxon>
        <taxon>Pseudomonadati</taxon>
        <taxon>Pseudomonadota</taxon>
        <taxon>Alphaproteobacteria</taxon>
        <taxon>Acetobacterales</taxon>
        <taxon>Acetobacteraceae</taxon>
        <taxon>Endobacter</taxon>
    </lineage>
</organism>
<dbReference type="InterPro" id="IPR015815">
    <property type="entry name" value="HIBADH-related"/>
</dbReference>
<dbReference type="InterPro" id="IPR036291">
    <property type="entry name" value="NAD(P)-bd_dom_sf"/>
</dbReference>
<protein>
    <submittedName>
        <fullName evidence="6">3-hydroxyisobutyrate dehydrogenase-like beta-hydroxyacid dehydrogenase</fullName>
    </submittedName>
</protein>